<gene>
    <name evidence="1" type="ORF">OO7_14794</name>
</gene>
<comment type="caution">
    <text evidence="1">The sequence shown here is derived from an EMBL/GenBank/DDBJ whole genome shotgun (WGS) entry which is preliminary data.</text>
</comment>
<name>K8W112_9GAMM</name>
<protein>
    <submittedName>
        <fullName evidence="1">Uncharacterized protein</fullName>
    </submittedName>
</protein>
<dbReference type="PATRIC" id="fig|1141660.3.peg.2958"/>
<dbReference type="AlphaFoldDB" id="K8W112"/>
<reference evidence="1 2" key="1">
    <citation type="journal article" date="2012" name="BMC Genomics">
        <title>Comparative genomics of bacteria in the genus Providencia isolated from wild Drosophila melanogaster.</title>
        <authorList>
            <person name="Galac M.R."/>
            <person name="Lazzaro B.P."/>
        </authorList>
    </citation>
    <scope>NUCLEOTIDE SEQUENCE [LARGE SCALE GENOMIC DNA]</scope>
    <source>
        <strain evidence="1 2">DSM 19967</strain>
    </source>
</reference>
<dbReference type="HOGENOM" id="CLU_1633916_0_0_6"/>
<organism evidence="1 2">
    <name type="scientific">Providencia sneebia DSM 19967</name>
    <dbReference type="NCBI Taxonomy" id="1141660"/>
    <lineage>
        <taxon>Bacteria</taxon>
        <taxon>Pseudomonadati</taxon>
        <taxon>Pseudomonadota</taxon>
        <taxon>Gammaproteobacteria</taxon>
        <taxon>Enterobacterales</taxon>
        <taxon>Morganellaceae</taxon>
        <taxon>Providencia</taxon>
    </lineage>
</organism>
<dbReference type="EMBL" id="AKKN01000013">
    <property type="protein sequence ID" value="EKT53491.1"/>
    <property type="molecule type" value="Genomic_DNA"/>
</dbReference>
<accession>K8W112</accession>
<keyword evidence="2" id="KW-1185">Reference proteome</keyword>
<dbReference type="Proteomes" id="UP000010290">
    <property type="component" value="Chromosome"/>
</dbReference>
<dbReference type="RefSeq" id="WP_008916696.1">
    <property type="nucleotide sequence ID" value="NZ_CM001773.1"/>
</dbReference>
<proteinExistence type="predicted"/>
<evidence type="ECO:0000313" key="2">
    <source>
        <dbReference type="Proteomes" id="UP000010290"/>
    </source>
</evidence>
<sequence>MPITKFLYSLCSRETELNSNRAILNKSENHKSKDSHKINVLDINNVSNTYKKYNYVIITPNNTHYYKNVELKTKLVDYSDKDNIRTLAVNKDYRSVGQIAKYETSLICKNSKIKESSKLGVISQLFIDGKQEYSTSYAIRNDGFDGAIILYLNKVVQGNKHH</sequence>
<evidence type="ECO:0000313" key="1">
    <source>
        <dbReference type="EMBL" id="EKT53491.1"/>
    </source>
</evidence>